<evidence type="ECO:0000313" key="3">
    <source>
        <dbReference type="EMBL" id="MBA5628739.1"/>
    </source>
</evidence>
<evidence type="ECO:0000259" key="2">
    <source>
        <dbReference type="Pfam" id="PF01648"/>
    </source>
</evidence>
<proteinExistence type="predicted"/>
<dbReference type="Pfam" id="PF01648">
    <property type="entry name" value="ACPS"/>
    <property type="match status" value="1"/>
</dbReference>
<evidence type="ECO:0000313" key="4">
    <source>
        <dbReference type="Proteomes" id="UP000552241"/>
    </source>
</evidence>
<feature type="domain" description="4'-phosphopantetheinyl transferase" evidence="2">
    <location>
        <begin position="102"/>
        <end position="190"/>
    </location>
</feature>
<protein>
    <submittedName>
        <fullName evidence="3">4'-phosphopantetheinyl transferase superfamily protein</fullName>
    </submittedName>
</protein>
<keyword evidence="1 3" id="KW-0808">Transferase</keyword>
<dbReference type="SUPFAM" id="SSF56214">
    <property type="entry name" value="4'-phosphopantetheinyl transferase"/>
    <property type="match status" value="2"/>
</dbReference>
<dbReference type="RefSeq" id="WP_182042327.1">
    <property type="nucleotide sequence ID" value="NZ_JACDZE010000001.1"/>
</dbReference>
<dbReference type="AlphaFoldDB" id="A0A838ZS02"/>
<comment type="caution">
    <text evidence="3">The sequence shown here is derived from an EMBL/GenBank/DDBJ whole genome shotgun (WGS) entry which is preliminary data.</text>
</comment>
<dbReference type="Gene3D" id="3.90.470.20">
    <property type="entry name" value="4'-phosphopantetheinyl transferase domain"/>
    <property type="match status" value="2"/>
</dbReference>
<evidence type="ECO:0000256" key="1">
    <source>
        <dbReference type="ARBA" id="ARBA00022679"/>
    </source>
</evidence>
<dbReference type="Proteomes" id="UP000552241">
    <property type="component" value="Unassembled WGS sequence"/>
</dbReference>
<dbReference type="InterPro" id="IPR037143">
    <property type="entry name" value="4-PPantetheinyl_Trfase_dom_sf"/>
</dbReference>
<accession>A0A838ZS02</accession>
<keyword evidence="4" id="KW-1185">Reference proteome</keyword>
<name>A0A838ZS02_9FLAO</name>
<gene>
    <name evidence="3" type="ORF">HU137_03020</name>
</gene>
<reference evidence="3 4" key="1">
    <citation type="submission" date="2020-07" db="EMBL/GenBank/DDBJ databases">
        <title>Moheibacter lacus sp. nov., a member of the family Flavobacteriaceae isolated from freshwater lake sediment.</title>
        <authorList>
            <person name="Liu Y."/>
        </authorList>
    </citation>
    <scope>NUCLEOTIDE SEQUENCE [LARGE SCALE GENOMIC DNA]</scope>
    <source>
        <strain evidence="3 4">BDHS18</strain>
    </source>
</reference>
<sequence length="209" mass="25092">MPLINSLHQDEFTRIVGWKTQESDEELLAYLDLSPYRIMKYLTLGPKQAKEYLGLRCCLKELNLDFDVYYNKKGKPYLPSNKQLSITHSFDMVCIGLSKFKIGIDIEKNRPHKILNIKEKFIRKDEADWIPKEREEEYFHVIWGIKEGLYKLDGGNLWNFLHHYRVDPFELKENEPISCWISDETKSRNYEAKYTLMEDYYLVWTLDFE</sequence>
<dbReference type="EMBL" id="JACDZE010000001">
    <property type="protein sequence ID" value="MBA5628739.1"/>
    <property type="molecule type" value="Genomic_DNA"/>
</dbReference>
<dbReference type="GO" id="GO:0008897">
    <property type="term" value="F:holo-[acyl-carrier-protein] synthase activity"/>
    <property type="evidence" value="ECO:0007669"/>
    <property type="project" value="InterPro"/>
</dbReference>
<dbReference type="GO" id="GO:0000287">
    <property type="term" value="F:magnesium ion binding"/>
    <property type="evidence" value="ECO:0007669"/>
    <property type="project" value="InterPro"/>
</dbReference>
<organism evidence="3 4">
    <name type="scientific">Moheibacter lacus</name>
    <dbReference type="NCBI Taxonomy" id="2745851"/>
    <lineage>
        <taxon>Bacteria</taxon>
        <taxon>Pseudomonadati</taxon>
        <taxon>Bacteroidota</taxon>
        <taxon>Flavobacteriia</taxon>
        <taxon>Flavobacteriales</taxon>
        <taxon>Weeksellaceae</taxon>
        <taxon>Moheibacter</taxon>
    </lineage>
</organism>
<dbReference type="InterPro" id="IPR008278">
    <property type="entry name" value="4-PPantetheinyl_Trfase_dom"/>
</dbReference>